<feature type="transmembrane region" description="Helical" evidence="10">
    <location>
        <begin position="7"/>
        <end position="23"/>
    </location>
</feature>
<dbReference type="Gene3D" id="1.10.630.10">
    <property type="entry name" value="Cytochrome P450"/>
    <property type="match status" value="1"/>
</dbReference>
<sequence>MHMIECIGGFVAILVFLFIHFWRRNRDEILPNWPIIGMLPVLLRHMSDLHDHITLVMNIHGGTFRFQGPWFTDTSFIVTADPINVEHITCKNFGNYGKGYNFQEIFNFFGDSILTVNSHVWKQERIMVQSILKRKSFNNLFQKTIQNKLVNCLLPFLNDVSKLGIQVDLQDVFGRFTFDNIIVTLFGFDPNSLPIKFSELRDISYLKSPHVIEQVIFYRHFIPVCLWRVQKWLRVGPENKYKVASENLNRFLSERISAFSKRKDMDECFFDMMKALTKEENGKEEMSEKYVRDTAATLLLAGNSPVTSGLSWFFWLVSNHPIVEAKIIQEIKDSYPTQEENLITSLCLEEVDKLVYLHAAICEALRLYPPIPFEHICAIKSDVLPSGQDVSPNTKLIYFMYSMGRMEEIWGEDCKEFKPERWISPRGKIIHVPSYKFVTFNAGPRSCLGKNLAFFQMKMVAAAMLWMFQIQVVEGHPVTPKLSISLGMKHGLKVKVTKRCIS</sequence>
<organism evidence="11 12">
    <name type="scientific">Vicia faba</name>
    <name type="common">Broad bean</name>
    <name type="synonym">Faba vulgaris</name>
    <dbReference type="NCBI Taxonomy" id="3906"/>
    <lineage>
        <taxon>Eukaryota</taxon>
        <taxon>Viridiplantae</taxon>
        <taxon>Streptophyta</taxon>
        <taxon>Embryophyta</taxon>
        <taxon>Tracheophyta</taxon>
        <taxon>Spermatophyta</taxon>
        <taxon>Magnoliopsida</taxon>
        <taxon>eudicotyledons</taxon>
        <taxon>Gunneridae</taxon>
        <taxon>Pentapetalae</taxon>
        <taxon>rosids</taxon>
        <taxon>fabids</taxon>
        <taxon>Fabales</taxon>
        <taxon>Fabaceae</taxon>
        <taxon>Papilionoideae</taxon>
        <taxon>50 kb inversion clade</taxon>
        <taxon>NPAAA clade</taxon>
        <taxon>Hologalegina</taxon>
        <taxon>IRL clade</taxon>
        <taxon>Fabeae</taxon>
        <taxon>Vicia</taxon>
    </lineage>
</organism>
<dbReference type="GO" id="GO:0020037">
    <property type="term" value="F:heme binding"/>
    <property type="evidence" value="ECO:0007669"/>
    <property type="project" value="InterPro"/>
</dbReference>
<dbReference type="AlphaFoldDB" id="A0AAV1A8K8"/>
<dbReference type="CDD" id="cd11064">
    <property type="entry name" value="CYP86A"/>
    <property type="match status" value="1"/>
</dbReference>
<keyword evidence="10" id="KW-0812">Transmembrane</keyword>
<keyword evidence="10" id="KW-1133">Transmembrane helix</keyword>
<name>A0AAV1A8K8_VICFA</name>
<evidence type="ECO:0000256" key="8">
    <source>
        <dbReference type="PIRSR" id="PIRSR602401-1"/>
    </source>
</evidence>
<dbReference type="EMBL" id="OX451738">
    <property type="protein sequence ID" value="CAI8605310.1"/>
    <property type="molecule type" value="Genomic_DNA"/>
</dbReference>
<evidence type="ECO:0000256" key="4">
    <source>
        <dbReference type="ARBA" id="ARBA00022723"/>
    </source>
</evidence>
<keyword evidence="6 8" id="KW-0408">Iron</keyword>
<keyword evidence="5 9" id="KW-0560">Oxidoreductase</keyword>
<keyword evidence="3 8" id="KW-0349">Heme</keyword>
<dbReference type="InterPro" id="IPR002401">
    <property type="entry name" value="Cyt_P450_E_grp-I"/>
</dbReference>
<dbReference type="InterPro" id="IPR001128">
    <property type="entry name" value="Cyt_P450"/>
</dbReference>
<proteinExistence type="inferred from homology"/>
<evidence type="ECO:0000256" key="9">
    <source>
        <dbReference type="RuleBase" id="RU000461"/>
    </source>
</evidence>
<evidence type="ECO:0008006" key="13">
    <source>
        <dbReference type="Google" id="ProtNLM"/>
    </source>
</evidence>
<evidence type="ECO:0000313" key="12">
    <source>
        <dbReference type="Proteomes" id="UP001157006"/>
    </source>
</evidence>
<evidence type="ECO:0000256" key="2">
    <source>
        <dbReference type="ARBA" id="ARBA00010617"/>
    </source>
</evidence>
<dbReference type="PANTHER" id="PTHR24296">
    <property type="entry name" value="CYTOCHROME P450"/>
    <property type="match status" value="1"/>
</dbReference>
<dbReference type="InterPro" id="IPR017972">
    <property type="entry name" value="Cyt_P450_CS"/>
</dbReference>
<keyword evidence="10" id="KW-0472">Membrane</keyword>
<dbReference type="GO" id="GO:0005506">
    <property type="term" value="F:iron ion binding"/>
    <property type="evidence" value="ECO:0007669"/>
    <property type="project" value="InterPro"/>
</dbReference>
<evidence type="ECO:0000313" key="11">
    <source>
        <dbReference type="EMBL" id="CAI8605310.1"/>
    </source>
</evidence>
<evidence type="ECO:0000256" key="10">
    <source>
        <dbReference type="SAM" id="Phobius"/>
    </source>
</evidence>
<dbReference type="Proteomes" id="UP001157006">
    <property type="component" value="Chromosome 3"/>
</dbReference>
<gene>
    <name evidence="11" type="ORF">VFH_III177040</name>
</gene>
<keyword evidence="4 8" id="KW-0479">Metal-binding</keyword>
<keyword evidence="12" id="KW-1185">Reference proteome</keyword>
<accession>A0AAV1A8K8</accession>
<protein>
    <recommendedName>
        <fullName evidence="13">Cytochrome P450</fullName>
    </recommendedName>
</protein>
<evidence type="ECO:0000256" key="6">
    <source>
        <dbReference type="ARBA" id="ARBA00023004"/>
    </source>
</evidence>
<dbReference type="GO" id="GO:0006629">
    <property type="term" value="P:lipid metabolic process"/>
    <property type="evidence" value="ECO:0007669"/>
    <property type="project" value="UniProtKB-ARBA"/>
</dbReference>
<comment type="cofactor">
    <cofactor evidence="1 8">
        <name>heme</name>
        <dbReference type="ChEBI" id="CHEBI:30413"/>
    </cofactor>
</comment>
<dbReference type="PRINTS" id="PR00385">
    <property type="entry name" value="P450"/>
</dbReference>
<reference evidence="11 12" key="1">
    <citation type="submission" date="2023-01" db="EMBL/GenBank/DDBJ databases">
        <authorList>
            <person name="Kreplak J."/>
        </authorList>
    </citation>
    <scope>NUCLEOTIDE SEQUENCE [LARGE SCALE GENOMIC DNA]</scope>
</reference>
<dbReference type="PROSITE" id="PS00086">
    <property type="entry name" value="CYTOCHROME_P450"/>
    <property type="match status" value="1"/>
</dbReference>
<dbReference type="SUPFAM" id="SSF48264">
    <property type="entry name" value="Cytochrome P450"/>
    <property type="match status" value="1"/>
</dbReference>
<dbReference type="GO" id="GO:0004497">
    <property type="term" value="F:monooxygenase activity"/>
    <property type="evidence" value="ECO:0007669"/>
    <property type="project" value="UniProtKB-KW"/>
</dbReference>
<evidence type="ECO:0000256" key="1">
    <source>
        <dbReference type="ARBA" id="ARBA00001971"/>
    </source>
</evidence>
<feature type="binding site" description="axial binding residue" evidence="8">
    <location>
        <position position="447"/>
    </location>
    <ligand>
        <name>heme</name>
        <dbReference type="ChEBI" id="CHEBI:30413"/>
    </ligand>
    <ligandPart>
        <name>Fe</name>
        <dbReference type="ChEBI" id="CHEBI:18248"/>
    </ligandPart>
</feature>
<evidence type="ECO:0000256" key="3">
    <source>
        <dbReference type="ARBA" id="ARBA00022617"/>
    </source>
</evidence>
<keyword evidence="7 9" id="KW-0503">Monooxygenase</keyword>
<dbReference type="Pfam" id="PF00067">
    <property type="entry name" value="p450"/>
    <property type="match status" value="1"/>
</dbReference>
<evidence type="ECO:0000256" key="5">
    <source>
        <dbReference type="ARBA" id="ARBA00023002"/>
    </source>
</evidence>
<dbReference type="PRINTS" id="PR00463">
    <property type="entry name" value="EP450I"/>
</dbReference>
<comment type="similarity">
    <text evidence="2 9">Belongs to the cytochrome P450 family.</text>
</comment>
<dbReference type="InterPro" id="IPR036396">
    <property type="entry name" value="Cyt_P450_sf"/>
</dbReference>
<evidence type="ECO:0000256" key="7">
    <source>
        <dbReference type="ARBA" id="ARBA00023033"/>
    </source>
</evidence>
<dbReference type="GO" id="GO:0016705">
    <property type="term" value="F:oxidoreductase activity, acting on paired donors, with incorporation or reduction of molecular oxygen"/>
    <property type="evidence" value="ECO:0007669"/>
    <property type="project" value="InterPro"/>
</dbReference>